<keyword evidence="1" id="KW-0813">Transport</keyword>
<dbReference type="NCBIfam" id="TIGR02695">
    <property type="entry name" value="azurin"/>
    <property type="match status" value="1"/>
</dbReference>
<dbReference type="InterPro" id="IPR050845">
    <property type="entry name" value="Cu-binding_ET"/>
</dbReference>
<feature type="region of interest" description="Disordered" evidence="5">
    <location>
        <begin position="26"/>
        <end position="62"/>
    </location>
</feature>
<evidence type="ECO:0000259" key="6">
    <source>
        <dbReference type="Pfam" id="PF00127"/>
    </source>
</evidence>
<evidence type="ECO:0000256" key="4">
    <source>
        <dbReference type="ARBA" id="ARBA00023008"/>
    </source>
</evidence>
<sequence length="188" mass="20371">MKNLMKFFALLAAIVLMSCGDEKKEQETITIGEEGTLERVETSESASETNTPNSASGEAVQQQDGVVQVNLTGNDQMQYNLNEIRVKAGDKVRLTLTHVGQLPENAMGHNFVLLKKGTDLVDFAQKAATASGNEYIPEGTDAVIAKTEMIGGGEQTTIEFTAPEAGTYDFLCSFPGHYVQMKGKFIVE</sequence>
<dbReference type="GO" id="GO:0009055">
    <property type="term" value="F:electron transfer activity"/>
    <property type="evidence" value="ECO:0007669"/>
    <property type="project" value="InterPro"/>
</dbReference>
<dbReference type="PANTHER" id="PTHR38439">
    <property type="entry name" value="AURACYANIN-B"/>
    <property type="match status" value="1"/>
</dbReference>
<dbReference type="EMBL" id="DSEE01000421">
    <property type="protein sequence ID" value="HER40711.1"/>
    <property type="molecule type" value="Genomic_DNA"/>
</dbReference>
<dbReference type="GO" id="GO:0005507">
    <property type="term" value="F:copper ion binding"/>
    <property type="evidence" value="ECO:0007669"/>
    <property type="project" value="InterPro"/>
</dbReference>
<name>A0A7C2R963_9FLAO</name>
<dbReference type="InterPro" id="IPR000923">
    <property type="entry name" value="BlueCu_1"/>
</dbReference>
<keyword evidence="3" id="KW-0249">Electron transport</keyword>
<dbReference type="Proteomes" id="UP000885753">
    <property type="component" value="Unassembled WGS sequence"/>
</dbReference>
<dbReference type="SUPFAM" id="SSF49503">
    <property type="entry name" value="Cupredoxins"/>
    <property type="match status" value="1"/>
</dbReference>
<reference evidence="7" key="1">
    <citation type="journal article" date="2020" name="mSystems">
        <title>Genome- and Community-Level Interaction Insights into Carbon Utilization and Element Cycling Functions of Hydrothermarchaeota in Hydrothermal Sediment.</title>
        <authorList>
            <person name="Zhou Z."/>
            <person name="Liu Y."/>
            <person name="Xu W."/>
            <person name="Pan J."/>
            <person name="Luo Z.H."/>
            <person name="Li M."/>
        </authorList>
    </citation>
    <scope>NUCLEOTIDE SEQUENCE [LARGE SCALE GENOMIC DNA]</scope>
    <source>
        <strain evidence="7">SpSt-1235</strain>
    </source>
</reference>
<evidence type="ECO:0000256" key="3">
    <source>
        <dbReference type="ARBA" id="ARBA00022982"/>
    </source>
</evidence>
<dbReference type="PROSITE" id="PS51257">
    <property type="entry name" value="PROKAR_LIPOPROTEIN"/>
    <property type="match status" value="1"/>
</dbReference>
<feature type="compositionally biased region" description="Polar residues" evidence="5">
    <location>
        <begin position="43"/>
        <end position="62"/>
    </location>
</feature>
<accession>A0A7C2R963</accession>
<dbReference type="PANTHER" id="PTHR38439:SF2">
    <property type="entry name" value="OUTER MEMBRANE PROTEIN H.8"/>
    <property type="match status" value="1"/>
</dbReference>
<proteinExistence type="predicted"/>
<comment type="caution">
    <text evidence="7">The sequence shown here is derived from an EMBL/GenBank/DDBJ whole genome shotgun (WGS) entry which is preliminary data.</text>
</comment>
<dbReference type="InterPro" id="IPR028871">
    <property type="entry name" value="BlueCu_1_BS"/>
</dbReference>
<feature type="domain" description="Blue (type 1) copper" evidence="6">
    <location>
        <begin position="68"/>
        <end position="188"/>
    </location>
</feature>
<dbReference type="CDD" id="cd13922">
    <property type="entry name" value="Azurin"/>
    <property type="match status" value="1"/>
</dbReference>
<evidence type="ECO:0000256" key="1">
    <source>
        <dbReference type="ARBA" id="ARBA00022448"/>
    </source>
</evidence>
<protein>
    <submittedName>
        <fullName evidence="7">Azurin</fullName>
    </submittedName>
</protein>
<gene>
    <name evidence="7" type="primary">azu</name>
    <name evidence="7" type="ORF">ENO10_05775</name>
</gene>
<dbReference type="Gene3D" id="2.60.40.420">
    <property type="entry name" value="Cupredoxins - blue copper proteins"/>
    <property type="match status" value="1"/>
</dbReference>
<organism evidence="7">
    <name type="scientific">Salinimicrobium catena</name>
    <dbReference type="NCBI Taxonomy" id="390640"/>
    <lineage>
        <taxon>Bacteria</taxon>
        <taxon>Pseudomonadati</taxon>
        <taxon>Bacteroidota</taxon>
        <taxon>Flavobacteriia</taxon>
        <taxon>Flavobacteriales</taxon>
        <taxon>Flavobacteriaceae</taxon>
        <taxon>Salinimicrobium</taxon>
    </lineage>
</organism>
<keyword evidence="2" id="KW-0479">Metal-binding</keyword>
<dbReference type="AlphaFoldDB" id="A0A7C2R963"/>
<evidence type="ECO:0000313" key="7">
    <source>
        <dbReference type="EMBL" id="HER40711.1"/>
    </source>
</evidence>
<dbReference type="PROSITE" id="PS00196">
    <property type="entry name" value="COPPER_BLUE"/>
    <property type="match status" value="1"/>
</dbReference>
<dbReference type="Pfam" id="PF00127">
    <property type="entry name" value="Copper-bind"/>
    <property type="match status" value="1"/>
</dbReference>
<dbReference type="InterPro" id="IPR014068">
    <property type="entry name" value="Azurin"/>
</dbReference>
<keyword evidence="4" id="KW-0186">Copper</keyword>
<dbReference type="InterPro" id="IPR008972">
    <property type="entry name" value="Cupredoxin"/>
</dbReference>
<evidence type="ECO:0000256" key="2">
    <source>
        <dbReference type="ARBA" id="ARBA00022723"/>
    </source>
</evidence>
<evidence type="ECO:0000256" key="5">
    <source>
        <dbReference type="SAM" id="MobiDB-lite"/>
    </source>
</evidence>